<reference evidence="6 7" key="1">
    <citation type="journal article" date="2019" name="Sci. Rep.">
        <title>Orb-weaving spider Araneus ventricosus genome elucidates the spidroin gene catalogue.</title>
        <authorList>
            <person name="Kono N."/>
            <person name="Nakamura H."/>
            <person name="Ohtoshi R."/>
            <person name="Moran D.A.P."/>
            <person name="Shinohara A."/>
            <person name="Yoshida Y."/>
            <person name="Fujiwara M."/>
            <person name="Mori M."/>
            <person name="Tomita M."/>
            <person name="Arakawa K."/>
        </authorList>
    </citation>
    <scope>NUCLEOTIDE SEQUENCE [LARGE SCALE GENOMIC DNA]</scope>
</reference>
<dbReference type="GO" id="GO:0016020">
    <property type="term" value="C:membrane"/>
    <property type="evidence" value="ECO:0007669"/>
    <property type="project" value="UniProtKB-SubCell"/>
</dbReference>
<keyword evidence="7" id="KW-1185">Reference proteome</keyword>
<dbReference type="SUPFAM" id="SSF103473">
    <property type="entry name" value="MFS general substrate transporter"/>
    <property type="match status" value="1"/>
</dbReference>
<keyword evidence="4 5" id="KW-0472">Membrane</keyword>
<accession>A0A4Y2R1M6</accession>
<dbReference type="InterPro" id="IPR036259">
    <property type="entry name" value="MFS_trans_sf"/>
</dbReference>
<dbReference type="Gene3D" id="1.20.1250.20">
    <property type="entry name" value="MFS general substrate transporter like domains"/>
    <property type="match status" value="1"/>
</dbReference>
<dbReference type="PANTHER" id="PTHR11662:SF399">
    <property type="entry name" value="FI19708P1-RELATED"/>
    <property type="match status" value="1"/>
</dbReference>
<dbReference type="InterPro" id="IPR050382">
    <property type="entry name" value="MFS_Na/Anion_cotransporter"/>
</dbReference>
<evidence type="ECO:0000313" key="6">
    <source>
        <dbReference type="EMBL" id="GBN69498.1"/>
    </source>
</evidence>
<keyword evidence="2 5" id="KW-0812">Transmembrane</keyword>
<dbReference type="AlphaFoldDB" id="A0A4Y2R1M6"/>
<feature type="non-terminal residue" evidence="6">
    <location>
        <position position="1"/>
    </location>
</feature>
<feature type="transmembrane region" description="Helical" evidence="5">
    <location>
        <begin position="50"/>
        <end position="75"/>
    </location>
</feature>
<evidence type="ECO:0000256" key="3">
    <source>
        <dbReference type="ARBA" id="ARBA00022989"/>
    </source>
</evidence>
<sequence length="157" mass="17018">CVGYSLGLIGVMYAGCDRMWSNILAIIAMGFAGFAYCGCMTAVIDMSPTFAGTVMGLSSTLASTSSFIFPVLVGFMTNEEQHEGYLGTDLVILNRGQMTRTTPELAPPSPNFRATPTGGRLATTYDLAYNRPHTRRIFSGIGFRTCDPPVPRSRPYH</sequence>
<evidence type="ECO:0000256" key="4">
    <source>
        <dbReference type="ARBA" id="ARBA00023136"/>
    </source>
</evidence>
<evidence type="ECO:0000256" key="2">
    <source>
        <dbReference type="ARBA" id="ARBA00022692"/>
    </source>
</evidence>
<dbReference type="GO" id="GO:0006820">
    <property type="term" value="P:monoatomic anion transport"/>
    <property type="evidence" value="ECO:0007669"/>
    <property type="project" value="TreeGrafter"/>
</dbReference>
<gene>
    <name evidence="6" type="ORF">AVEN_33258_1</name>
</gene>
<dbReference type="PANTHER" id="PTHR11662">
    <property type="entry name" value="SOLUTE CARRIER FAMILY 17"/>
    <property type="match status" value="1"/>
</dbReference>
<evidence type="ECO:0000256" key="5">
    <source>
        <dbReference type="SAM" id="Phobius"/>
    </source>
</evidence>
<dbReference type="Proteomes" id="UP000499080">
    <property type="component" value="Unassembled WGS sequence"/>
</dbReference>
<feature type="transmembrane region" description="Helical" evidence="5">
    <location>
        <begin position="23"/>
        <end position="44"/>
    </location>
</feature>
<name>A0A4Y2R1M6_ARAVE</name>
<comment type="caution">
    <text evidence="6">The sequence shown here is derived from an EMBL/GenBank/DDBJ whole genome shotgun (WGS) entry which is preliminary data.</text>
</comment>
<evidence type="ECO:0000313" key="7">
    <source>
        <dbReference type="Proteomes" id="UP000499080"/>
    </source>
</evidence>
<dbReference type="EMBL" id="BGPR01141955">
    <property type="protein sequence ID" value="GBN69498.1"/>
    <property type="molecule type" value="Genomic_DNA"/>
</dbReference>
<keyword evidence="3 5" id="KW-1133">Transmembrane helix</keyword>
<protein>
    <submittedName>
        <fullName evidence="6">Uncharacterized protein</fullName>
    </submittedName>
</protein>
<evidence type="ECO:0000256" key="1">
    <source>
        <dbReference type="ARBA" id="ARBA00004141"/>
    </source>
</evidence>
<dbReference type="GO" id="GO:0022857">
    <property type="term" value="F:transmembrane transporter activity"/>
    <property type="evidence" value="ECO:0007669"/>
    <property type="project" value="TreeGrafter"/>
</dbReference>
<dbReference type="OrthoDB" id="2985014at2759"/>
<organism evidence="6 7">
    <name type="scientific">Araneus ventricosus</name>
    <name type="common">Orbweaver spider</name>
    <name type="synonym">Epeira ventricosa</name>
    <dbReference type="NCBI Taxonomy" id="182803"/>
    <lineage>
        <taxon>Eukaryota</taxon>
        <taxon>Metazoa</taxon>
        <taxon>Ecdysozoa</taxon>
        <taxon>Arthropoda</taxon>
        <taxon>Chelicerata</taxon>
        <taxon>Arachnida</taxon>
        <taxon>Araneae</taxon>
        <taxon>Araneomorphae</taxon>
        <taxon>Entelegynae</taxon>
        <taxon>Araneoidea</taxon>
        <taxon>Araneidae</taxon>
        <taxon>Araneus</taxon>
    </lineage>
</organism>
<proteinExistence type="predicted"/>
<comment type="subcellular location">
    <subcellularLocation>
        <location evidence="1">Membrane</location>
        <topology evidence="1">Multi-pass membrane protein</topology>
    </subcellularLocation>
</comment>